<protein>
    <submittedName>
        <fullName evidence="1">Uncharacterized protein</fullName>
    </submittedName>
</protein>
<dbReference type="EMBL" id="CM042889">
    <property type="protein sequence ID" value="KAI4321009.1"/>
    <property type="molecule type" value="Genomic_DNA"/>
</dbReference>
<evidence type="ECO:0000313" key="1">
    <source>
        <dbReference type="EMBL" id="KAI4321009.1"/>
    </source>
</evidence>
<sequence length="492" mass="53342">MSLPLFLQQAFLSILLAVASAASSEMPWPPNCNRTCRGITPLKVDVKYPFGFSPGCPIRLNCTPEGSPLIGDFPVQSLTPDSITITVQARCDRPLRSIARLYGRNYAPTSKNALLLNNCSQPSSCQLPLTMVITQFDSQCYPRANASSSANMGCYSGVEKGGDFLDYGKLLGTNCGVLLSSISAELSTKLSVSLDVQIIQLGWWVNGEECRCSRHADCTQVQVVPSGGKGYRCRCREGYVGDGFLDGAGCQRESQCNPARYLSGECGGTTRLIVLAGGVVVGACAMIGLGVITCLVRRRYKAKLRLSAKRRVTEAMGQCTVPVYSFKEIERATNYFCDRQRPQGEVNLANLAVDRIGRGVLDEILDPFLEPEKDEGTWTSILKVAELAFCCLSYHRDLRPSMQEVADELERIRTSGWHGSMSGRSSLTTTATNTKAESISSNSIHKPTGEIIISLNSNESGIMDNLPESLPDSWTSEGSSNSSSGLVTNMIQ</sequence>
<gene>
    <name evidence="1" type="ORF">MLD38_034433</name>
</gene>
<keyword evidence="2" id="KW-1185">Reference proteome</keyword>
<name>A0ACB9MCH1_9MYRT</name>
<organism evidence="1 2">
    <name type="scientific">Melastoma candidum</name>
    <dbReference type="NCBI Taxonomy" id="119954"/>
    <lineage>
        <taxon>Eukaryota</taxon>
        <taxon>Viridiplantae</taxon>
        <taxon>Streptophyta</taxon>
        <taxon>Embryophyta</taxon>
        <taxon>Tracheophyta</taxon>
        <taxon>Spermatophyta</taxon>
        <taxon>Magnoliopsida</taxon>
        <taxon>eudicotyledons</taxon>
        <taxon>Gunneridae</taxon>
        <taxon>Pentapetalae</taxon>
        <taxon>rosids</taxon>
        <taxon>malvids</taxon>
        <taxon>Myrtales</taxon>
        <taxon>Melastomataceae</taxon>
        <taxon>Melastomatoideae</taxon>
        <taxon>Melastomateae</taxon>
        <taxon>Melastoma</taxon>
    </lineage>
</organism>
<accession>A0ACB9MCH1</accession>
<comment type="caution">
    <text evidence="1">The sequence shown here is derived from an EMBL/GenBank/DDBJ whole genome shotgun (WGS) entry which is preliminary data.</text>
</comment>
<proteinExistence type="predicted"/>
<reference evidence="2" key="1">
    <citation type="journal article" date="2023" name="Front. Plant Sci.">
        <title>Chromosomal-level genome assembly of Melastoma candidum provides insights into trichome evolution.</title>
        <authorList>
            <person name="Zhong Y."/>
            <person name="Wu W."/>
            <person name="Sun C."/>
            <person name="Zou P."/>
            <person name="Liu Y."/>
            <person name="Dai S."/>
            <person name="Zhou R."/>
        </authorList>
    </citation>
    <scope>NUCLEOTIDE SEQUENCE [LARGE SCALE GENOMIC DNA]</scope>
</reference>
<evidence type="ECO:0000313" key="2">
    <source>
        <dbReference type="Proteomes" id="UP001057402"/>
    </source>
</evidence>
<dbReference type="Proteomes" id="UP001057402">
    <property type="component" value="Chromosome 10"/>
</dbReference>